<dbReference type="SUPFAM" id="SSF51621">
    <property type="entry name" value="Phosphoenolpyruvate/pyruvate domain"/>
    <property type="match status" value="1"/>
</dbReference>
<dbReference type="eggNOG" id="COG2301">
    <property type="taxonomic scope" value="Bacteria"/>
</dbReference>
<comment type="similarity">
    <text evidence="2">Belongs to the HpcH/HpaI aldolase family.</text>
</comment>
<feature type="domain" description="HpcH/HpaI aldolase/citrate lyase" evidence="7">
    <location>
        <begin position="10"/>
        <end position="226"/>
    </location>
</feature>
<feature type="binding site" evidence="5">
    <location>
        <position position="71"/>
    </location>
    <ligand>
        <name>substrate</name>
    </ligand>
</feature>
<comment type="cofactor">
    <cofactor evidence="1">
        <name>Mg(2+)</name>
        <dbReference type="ChEBI" id="CHEBI:18420"/>
    </cofactor>
</comment>
<feature type="binding site" evidence="6">
    <location>
        <position position="129"/>
    </location>
    <ligand>
        <name>Mg(2+)</name>
        <dbReference type="ChEBI" id="CHEBI:18420"/>
    </ligand>
</feature>
<accession>A0A059G7B2</accession>
<dbReference type="STRING" id="1280953.HOC_11353"/>
<name>A0A059G7B2_9PROT</name>
<dbReference type="OrthoDB" id="9800547at2"/>
<evidence type="ECO:0000256" key="1">
    <source>
        <dbReference type="ARBA" id="ARBA00001946"/>
    </source>
</evidence>
<evidence type="ECO:0000313" key="9">
    <source>
        <dbReference type="Proteomes" id="UP000024942"/>
    </source>
</evidence>
<dbReference type="RefSeq" id="WP_035538559.1">
    <property type="nucleotide sequence ID" value="NZ_ARYL01000015.1"/>
</dbReference>
<dbReference type="GO" id="GO:0016829">
    <property type="term" value="F:lyase activity"/>
    <property type="evidence" value="ECO:0007669"/>
    <property type="project" value="UniProtKB-KW"/>
</dbReference>
<dbReference type="PANTHER" id="PTHR32308">
    <property type="entry name" value="LYASE BETA SUBUNIT, PUTATIVE (AFU_ORTHOLOGUE AFUA_4G13030)-RELATED"/>
    <property type="match status" value="1"/>
</dbReference>
<keyword evidence="8" id="KW-0456">Lyase</keyword>
<dbReference type="GO" id="GO:0000287">
    <property type="term" value="F:magnesium ion binding"/>
    <property type="evidence" value="ECO:0007669"/>
    <property type="project" value="TreeGrafter"/>
</dbReference>
<dbReference type="PANTHER" id="PTHR32308:SF10">
    <property type="entry name" value="CITRATE LYASE SUBUNIT BETA"/>
    <property type="match status" value="1"/>
</dbReference>
<evidence type="ECO:0000259" key="7">
    <source>
        <dbReference type="Pfam" id="PF03328"/>
    </source>
</evidence>
<organism evidence="8 9">
    <name type="scientific">Hyphomonas oceanitis SCH89</name>
    <dbReference type="NCBI Taxonomy" id="1280953"/>
    <lineage>
        <taxon>Bacteria</taxon>
        <taxon>Pseudomonadati</taxon>
        <taxon>Pseudomonadota</taxon>
        <taxon>Alphaproteobacteria</taxon>
        <taxon>Hyphomonadales</taxon>
        <taxon>Hyphomonadaceae</taxon>
        <taxon>Hyphomonas</taxon>
    </lineage>
</organism>
<evidence type="ECO:0000256" key="3">
    <source>
        <dbReference type="ARBA" id="ARBA00022723"/>
    </source>
</evidence>
<evidence type="ECO:0000256" key="6">
    <source>
        <dbReference type="PIRSR" id="PIRSR015582-2"/>
    </source>
</evidence>
<dbReference type="PIRSF" id="PIRSF015582">
    <property type="entry name" value="Cit_lyase_B"/>
    <property type="match status" value="1"/>
</dbReference>
<sequence>MSAQAHRPRRSCLYMPGANTRALEKAKGLAADTLIFDLEDAVAPEAKAEARDAILSAVQGGGYGPREIVVRINGLDTEWGADDLKMAAKSGANAILAPKVVSGADIDRLDKALTAAGASDDFGLWVMIEMPLAILNIQEIAEAAHRTRLTTFVMGTNDLAKEYRARPTPDRLAFQTALGLSMAAARAYGLIAIDGVYNDIKNEHGLIDECEQGRTLGFDGKTLIHPSQLESTNRIFAPSPHEVEQAQAVIEAFADPENAGKGVLKVNGKMTELLHLDEARRTVAMHDAIRAFEAA</sequence>
<dbReference type="Pfam" id="PF03328">
    <property type="entry name" value="HpcH_HpaI"/>
    <property type="match status" value="1"/>
</dbReference>
<evidence type="ECO:0000256" key="2">
    <source>
        <dbReference type="ARBA" id="ARBA00005568"/>
    </source>
</evidence>
<reference evidence="8 9" key="1">
    <citation type="journal article" date="2014" name="Antonie Van Leeuwenhoek">
        <title>Hyphomonas beringensis sp. nov. and Hyphomonas chukchiensis sp. nov., isolated from surface seawater of the Bering Sea and Chukchi Sea.</title>
        <authorList>
            <person name="Li C."/>
            <person name="Lai Q."/>
            <person name="Li G."/>
            <person name="Dong C."/>
            <person name="Wang J."/>
            <person name="Liao Y."/>
            <person name="Shao Z."/>
        </authorList>
    </citation>
    <scope>NUCLEOTIDE SEQUENCE [LARGE SCALE GENOMIC DNA]</scope>
    <source>
        <strain evidence="8 9">SCH89</strain>
    </source>
</reference>
<dbReference type="AlphaFoldDB" id="A0A059G7B2"/>
<protein>
    <submittedName>
        <fullName evidence="8">Citrate lyase subunit beta</fullName>
    </submittedName>
</protein>
<evidence type="ECO:0000313" key="8">
    <source>
        <dbReference type="EMBL" id="KDA02353.1"/>
    </source>
</evidence>
<dbReference type="InterPro" id="IPR015813">
    <property type="entry name" value="Pyrv/PenolPyrv_kinase-like_dom"/>
</dbReference>
<proteinExistence type="inferred from homology"/>
<evidence type="ECO:0000256" key="5">
    <source>
        <dbReference type="PIRSR" id="PIRSR015582-1"/>
    </source>
</evidence>
<dbReference type="InterPro" id="IPR040442">
    <property type="entry name" value="Pyrv_kinase-like_dom_sf"/>
</dbReference>
<dbReference type="PATRIC" id="fig|1280953.3.peg.2290"/>
<feature type="binding site" evidence="6">
    <location>
        <position position="158"/>
    </location>
    <ligand>
        <name>Mg(2+)</name>
        <dbReference type="ChEBI" id="CHEBI:18420"/>
    </ligand>
</feature>
<dbReference type="InterPro" id="IPR005000">
    <property type="entry name" value="Aldolase/citrate-lyase_domain"/>
</dbReference>
<dbReference type="Proteomes" id="UP000024942">
    <property type="component" value="Unassembled WGS sequence"/>
</dbReference>
<keyword evidence="3 6" id="KW-0479">Metal-binding</keyword>
<comment type="caution">
    <text evidence="8">The sequence shown here is derived from an EMBL/GenBank/DDBJ whole genome shotgun (WGS) entry which is preliminary data.</text>
</comment>
<gene>
    <name evidence="8" type="ORF">HOC_11353</name>
</gene>
<evidence type="ECO:0000256" key="4">
    <source>
        <dbReference type="ARBA" id="ARBA00022842"/>
    </source>
</evidence>
<dbReference type="GO" id="GO:0006107">
    <property type="term" value="P:oxaloacetate metabolic process"/>
    <property type="evidence" value="ECO:0007669"/>
    <property type="project" value="TreeGrafter"/>
</dbReference>
<feature type="binding site" evidence="5">
    <location>
        <position position="129"/>
    </location>
    <ligand>
        <name>substrate</name>
    </ligand>
</feature>
<dbReference type="InterPro" id="IPR011206">
    <property type="entry name" value="Citrate_lyase_beta/mcl1/mcl2"/>
</dbReference>
<keyword evidence="4 6" id="KW-0460">Magnesium</keyword>
<dbReference type="Gene3D" id="3.20.20.60">
    <property type="entry name" value="Phosphoenolpyruvate-binding domains"/>
    <property type="match status" value="1"/>
</dbReference>
<dbReference type="EMBL" id="ARYL01000015">
    <property type="protein sequence ID" value="KDA02353.1"/>
    <property type="molecule type" value="Genomic_DNA"/>
</dbReference>
<keyword evidence="9" id="KW-1185">Reference proteome</keyword>